<name>W3WHA5_PESFW</name>
<proteinExistence type="predicted"/>
<dbReference type="eggNOG" id="ENOG502T4AQ">
    <property type="taxonomic scope" value="Eukaryota"/>
</dbReference>
<evidence type="ECO:0000313" key="3">
    <source>
        <dbReference type="Proteomes" id="UP000030651"/>
    </source>
</evidence>
<dbReference type="HOGENOM" id="CLU_987329_0_0_1"/>
<dbReference type="AlphaFoldDB" id="W3WHA5"/>
<sequence length="282" mass="30856">MPPSKGIRSSRASGIASPTFIQVRGPGDSSWRKAVRSQAASARHSAARRQRLVDHQQHQQQQADAAQEVAADEVACILQNPESLCGIRSVDPFDSLGRSTTRTECFLMNHFLQHLATHATILIEADAETLSYTGMRLGWVQLSVTDGELLNALFLSTCGNLIELGATGDYYKRALAYRAECMHTVNEALSNETSNPKTSTILIVVALALDAMKFGDLSVAKRHCDAVNLMAQMQWDSQTFGAREASSPLGPWAQSVTKRILNWQGKRHPCSSPLLSSYLISE</sequence>
<keyword evidence="3" id="KW-1185">Reference proteome</keyword>
<gene>
    <name evidence="2" type="ORF">PFICI_15119</name>
</gene>
<dbReference type="GeneID" id="19280132"/>
<dbReference type="RefSeq" id="XP_007841891.1">
    <property type="nucleotide sequence ID" value="XM_007843700.1"/>
</dbReference>
<dbReference type="EMBL" id="KI912123">
    <property type="protein sequence ID" value="ETS73174.1"/>
    <property type="molecule type" value="Genomic_DNA"/>
</dbReference>
<dbReference type="STRING" id="1229662.W3WHA5"/>
<dbReference type="OrthoDB" id="5620at2759"/>
<evidence type="ECO:0000313" key="2">
    <source>
        <dbReference type="EMBL" id="ETS73174.1"/>
    </source>
</evidence>
<accession>W3WHA5</accession>
<evidence type="ECO:0008006" key="4">
    <source>
        <dbReference type="Google" id="ProtNLM"/>
    </source>
</evidence>
<dbReference type="InParanoid" id="W3WHA5"/>
<dbReference type="Proteomes" id="UP000030651">
    <property type="component" value="Unassembled WGS sequence"/>
</dbReference>
<organism evidence="2 3">
    <name type="scientific">Pestalotiopsis fici (strain W106-1 / CGMCC3.15140)</name>
    <dbReference type="NCBI Taxonomy" id="1229662"/>
    <lineage>
        <taxon>Eukaryota</taxon>
        <taxon>Fungi</taxon>
        <taxon>Dikarya</taxon>
        <taxon>Ascomycota</taxon>
        <taxon>Pezizomycotina</taxon>
        <taxon>Sordariomycetes</taxon>
        <taxon>Xylariomycetidae</taxon>
        <taxon>Amphisphaeriales</taxon>
        <taxon>Sporocadaceae</taxon>
        <taxon>Pestalotiopsis</taxon>
    </lineage>
</organism>
<reference evidence="3" key="1">
    <citation type="journal article" date="2015" name="BMC Genomics">
        <title>Genomic and transcriptomic analysis of the endophytic fungus Pestalotiopsis fici reveals its lifestyle and high potential for synthesis of natural products.</title>
        <authorList>
            <person name="Wang X."/>
            <person name="Zhang X."/>
            <person name="Liu L."/>
            <person name="Xiang M."/>
            <person name="Wang W."/>
            <person name="Sun X."/>
            <person name="Che Y."/>
            <person name="Guo L."/>
            <person name="Liu G."/>
            <person name="Guo L."/>
            <person name="Wang C."/>
            <person name="Yin W.B."/>
            <person name="Stadler M."/>
            <person name="Zhang X."/>
            <person name="Liu X."/>
        </authorList>
    </citation>
    <scope>NUCLEOTIDE SEQUENCE [LARGE SCALE GENOMIC DNA]</scope>
    <source>
        <strain evidence="3">W106-1 / CGMCC3.15140</strain>
    </source>
</reference>
<evidence type="ECO:0000256" key="1">
    <source>
        <dbReference type="SAM" id="MobiDB-lite"/>
    </source>
</evidence>
<dbReference type="KEGG" id="pfy:PFICI_15119"/>
<protein>
    <recommendedName>
        <fullName evidence="4">Transcription factor domain-containing protein</fullName>
    </recommendedName>
</protein>
<feature type="region of interest" description="Disordered" evidence="1">
    <location>
        <begin position="1"/>
        <end position="65"/>
    </location>
</feature>